<keyword evidence="1" id="KW-1133">Transmembrane helix</keyword>
<reference evidence="2" key="1">
    <citation type="journal article" date="2020" name="Nature">
        <title>Giant virus diversity and host interactions through global metagenomics.</title>
        <authorList>
            <person name="Schulz F."/>
            <person name="Roux S."/>
            <person name="Paez-Espino D."/>
            <person name="Jungbluth S."/>
            <person name="Walsh D.A."/>
            <person name="Denef V.J."/>
            <person name="McMahon K.D."/>
            <person name="Konstantinidis K.T."/>
            <person name="Eloe-Fadrosh E.A."/>
            <person name="Kyrpides N.C."/>
            <person name="Woyke T."/>
        </authorList>
    </citation>
    <scope>NUCLEOTIDE SEQUENCE</scope>
    <source>
        <strain evidence="2">GVMAG-M-3300023179-82</strain>
    </source>
</reference>
<dbReference type="AlphaFoldDB" id="A0A6C0H9D2"/>
<sequence length="343" mass="40535">MIKYISLLIIFIIFIILLIYYLNIPINKLDNNILTIKYGHPYRYFKDDNNNILPIVGITAFFRSSADKKQYYKFIENKISVIGVTAYKTFPIKITDPSEDKYHLTDDFNYLKEIKIWLTCMRDLHLYNFNKNHTILDISESDFYDIENDNMKKNKIYDFIYICGKDNDTCPLDGWNAINRNYSLALRCFPIMINEYNLTGLCVGRLGCDLSEYKDKIITTDFLPYPELQDKMRESRFLFLPNIYDASPRVIAECLIKDVPVLMNYSIICGFKYINSETGEFFIDEYNIRNALDNLLGKINTISPKTWWNKNYGIEKSSIKLRNFLNIYYPDIFKNVKKVSMII</sequence>
<dbReference type="SUPFAM" id="SSF53756">
    <property type="entry name" value="UDP-Glycosyltransferase/glycogen phosphorylase"/>
    <property type="match status" value="1"/>
</dbReference>
<evidence type="ECO:0000313" key="2">
    <source>
        <dbReference type="EMBL" id="QHT76603.1"/>
    </source>
</evidence>
<proteinExistence type="predicted"/>
<feature type="transmembrane region" description="Helical" evidence="1">
    <location>
        <begin position="7"/>
        <end position="24"/>
    </location>
</feature>
<keyword evidence="1" id="KW-0472">Membrane</keyword>
<evidence type="ECO:0008006" key="3">
    <source>
        <dbReference type="Google" id="ProtNLM"/>
    </source>
</evidence>
<organism evidence="2">
    <name type="scientific">viral metagenome</name>
    <dbReference type="NCBI Taxonomy" id="1070528"/>
    <lineage>
        <taxon>unclassified sequences</taxon>
        <taxon>metagenomes</taxon>
        <taxon>organismal metagenomes</taxon>
    </lineage>
</organism>
<keyword evidence="1" id="KW-0812">Transmembrane</keyword>
<dbReference type="EMBL" id="MN739898">
    <property type="protein sequence ID" value="QHT76603.1"/>
    <property type="molecule type" value="Genomic_DNA"/>
</dbReference>
<accession>A0A6C0H9D2</accession>
<name>A0A6C0H9D2_9ZZZZ</name>
<evidence type="ECO:0000256" key="1">
    <source>
        <dbReference type="SAM" id="Phobius"/>
    </source>
</evidence>
<protein>
    <recommendedName>
        <fullName evidence="3">Glycosyl transferase family 1 domain-containing protein</fullName>
    </recommendedName>
</protein>